<reference evidence="2 3" key="1">
    <citation type="journal article" date="2011" name="Front. Microbiol.">
        <title>Two Strains of Crocosphaera watsonii with Highly Conserved Genomes are Distinguished by Strain-Specific Features.</title>
        <authorList>
            <person name="Bench S.R."/>
            <person name="Ilikchyan I.N."/>
            <person name="Tripp H.J."/>
            <person name="Zehr J.P."/>
        </authorList>
    </citation>
    <scope>NUCLEOTIDE SEQUENCE [LARGE SCALE GENOMIC DNA]</scope>
    <source>
        <strain evidence="2 3">WH 0003</strain>
    </source>
</reference>
<comment type="caution">
    <text evidence="2">The sequence shown here is derived from an EMBL/GenBank/DDBJ whole genome shotgun (WGS) entry which is preliminary data.</text>
</comment>
<dbReference type="AlphaFoldDB" id="G5IYT9"/>
<name>G5IYT9_CROWT</name>
<evidence type="ECO:0000313" key="2">
    <source>
        <dbReference type="EMBL" id="EHJ14899.1"/>
    </source>
</evidence>
<dbReference type="RefSeq" id="WP_007309075.1">
    <property type="nucleotide sequence ID" value="NZ_AESD01000074.1"/>
</dbReference>
<dbReference type="Proteomes" id="UP000003477">
    <property type="component" value="Unassembled WGS sequence"/>
</dbReference>
<sequence length="303" mass="34906">MITTPDFLTEFDDDITASESIPYCQVQNPKNLSLSEIRQYNVPWGIFVPTDQAELVELATLDYFTPTRLIFDQDTPQQREIDGFLTQHIRFVLIHRSAAIEVQEKMNNGWKYVGEAYRKGKITKYGELASQDREYYRLRTRYLLLFLDENNKPLHHIPLRLGLGAGTGGSISEEIKVFRGEIERVFFKLRQHPQKALSDRAHALTVLDIKLGVHKGDGKAPFVCPVERLAPAIEQVGVEKVVERRERKVKLVGRPIESLMIPKSSETGQLILSLWEQYQDFPTKYQDEVSEEEDGDGDEEYDF</sequence>
<dbReference type="InterPro" id="IPR045414">
    <property type="entry name" value="DUF5895"/>
</dbReference>
<feature type="domain" description="DUF5895" evidence="1">
    <location>
        <begin position="17"/>
        <end position="177"/>
    </location>
</feature>
<evidence type="ECO:0000313" key="3">
    <source>
        <dbReference type="Proteomes" id="UP000003477"/>
    </source>
</evidence>
<dbReference type="PATRIC" id="fig|423471.3.peg.406"/>
<proteinExistence type="predicted"/>
<dbReference type="Pfam" id="PF19247">
    <property type="entry name" value="DUF5895"/>
    <property type="match status" value="1"/>
</dbReference>
<dbReference type="EMBL" id="AESD01000074">
    <property type="protein sequence ID" value="EHJ14899.1"/>
    <property type="molecule type" value="Genomic_DNA"/>
</dbReference>
<evidence type="ECO:0000259" key="1">
    <source>
        <dbReference type="Pfam" id="PF19247"/>
    </source>
</evidence>
<dbReference type="GeneID" id="88764371"/>
<gene>
    <name evidence="2" type="ORF">CWATWH0003_0440</name>
</gene>
<protein>
    <recommendedName>
        <fullName evidence="1">DUF5895 domain-containing protein</fullName>
    </recommendedName>
</protein>
<accession>G5IYT9</accession>
<organism evidence="2 3">
    <name type="scientific">Crocosphaera watsonii WH 0003</name>
    <dbReference type="NCBI Taxonomy" id="423471"/>
    <lineage>
        <taxon>Bacteria</taxon>
        <taxon>Bacillati</taxon>
        <taxon>Cyanobacteriota</taxon>
        <taxon>Cyanophyceae</taxon>
        <taxon>Oscillatoriophycideae</taxon>
        <taxon>Chroococcales</taxon>
        <taxon>Aphanothecaceae</taxon>
        <taxon>Crocosphaera</taxon>
    </lineage>
</organism>